<dbReference type="FunFam" id="1.10.630.10:FF:000126">
    <property type="entry name" value="Predicted protein"/>
    <property type="match status" value="1"/>
</dbReference>
<protein>
    <submittedName>
        <fullName evidence="11 12">Uncharacterized protein</fullName>
    </submittedName>
</protein>
<dbReference type="Gene3D" id="1.10.630.10">
    <property type="entry name" value="Cytochrome P450"/>
    <property type="match status" value="1"/>
</dbReference>
<dbReference type="FunCoup" id="A0A2K1L3M5">
    <property type="interactions" value="176"/>
</dbReference>
<evidence type="ECO:0000256" key="7">
    <source>
        <dbReference type="ARBA" id="ARBA00023033"/>
    </source>
</evidence>
<dbReference type="STRING" id="3218.A0A2K1L3M5"/>
<evidence type="ECO:0000256" key="3">
    <source>
        <dbReference type="ARBA" id="ARBA00022617"/>
    </source>
</evidence>
<keyword evidence="6 8" id="KW-0408">Iron</keyword>
<sequence length="525" mass="59411">MNILSPELLVPLITEWIQGGRLIFATCSVLVALLSSVFLVAHFRTPMNLPPGPKAMPLLGNLLQMGSHPHRTMTAMHKKYGHILYIRLGCIPTVVVDSPQLIAEITKEQDNVFSSRPHMTFTDIVAYDAHDFAMAPYGPHWRYVRRICVHELLTPKRLEITMKERIEESRCMIMAVAEAAQKGEIVDMRDVFAGVSMTVMCRMLLGRREFAATGKKAKDFKHLIHELFRLMGALNLRDFVPALGWLDLQGFERDMYKLRDEFDEVFDAVIQEHRDLASGKLPGGKPNDFISVLLDLPGENGAPHLDDKTIKAITLDMMAGATDTSAVTNEWAMAEIIRNTEIQRKLQEEIDSVVGLERNVQESDINKLPYLMCVVKETFRLHPAGPFAIPRETMADTKLSGYRIPKGTRVLINIFSLGRSSETWKDPLKFQPERWANENLSAIHDMGFRILPFGYGRRQCPGYNLGTTMVLLTLARLLHGFKWSFPPGVTAENIDMEELYGCTTPLRTRLRTIATPRLAPHLYSQ</sequence>
<keyword evidence="10" id="KW-1133">Transmembrane helix</keyword>
<dbReference type="GO" id="GO:0016705">
    <property type="term" value="F:oxidoreductase activity, acting on paired donors, with incorporation or reduction of molecular oxygen"/>
    <property type="evidence" value="ECO:0007669"/>
    <property type="project" value="InterPro"/>
</dbReference>
<evidence type="ECO:0000256" key="9">
    <source>
        <dbReference type="RuleBase" id="RU000461"/>
    </source>
</evidence>
<evidence type="ECO:0000256" key="1">
    <source>
        <dbReference type="ARBA" id="ARBA00001971"/>
    </source>
</evidence>
<dbReference type="AlphaFoldDB" id="A0A2K1L3M5"/>
<dbReference type="PaxDb" id="3218-PP1S22_30V6.1"/>
<gene>
    <name evidence="12" type="primary">LOC112278674</name>
    <name evidence="11" type="ORF">PHYPA_003432</name>
</gene>
<evidence type="ECO:0000256" key="2">
    <source>
        <dbReference type="ARBA" id="ARBA00010617"/>
    </source>
</evidence>
<dbReference type="PRINTS" id="PR00463">
    <property type="entry name" value="EP450I"/>
</dbReference>
<dbReference type="EMBL" id="ABEU02000002">
    <property type="protein sequence ID" value="PNR60639.1"/>
    <property type="molecule type" value="Genomic_DNA"/>
</dbReference>
<evidence type="ECO:0000256" key="8">
    <source>
        <dbReference type="PIRSR" id="PIRSR602401-1"/>
    </source>
</evidence>
<evidence type="ECO:0000256" key="5">
    <source>
        <dbReference type="ARBA" id="ARBA00023002"/>
    </source>
</evidence>
<dbReference type="OrthoDB" id="2789670at2759"/>
<keyword evidence="5 9" id="KW-0560">Oxidoreductase</keyword>
<dbReference type="InterPro" id="IPR017972">
    <property type="entry name" value="Cyt_P450_CS"/>
</dbReference>
<keyword evidence="10" id="KW-0472">Membrane</keyword>
<reference evidence="11 13" key="1">
    <citation type="journal article" date="2008" name="Science">
        <title>The Physcomitrella genome reveals evolutionary insights into the conquest of land by plants.</title>
        <authorList>
            <person name="Rensing S."/>
            <person name="Lang D."/>
            <person name="Zimmer A."/>
            <person name="Terry A."/>
            <person name="Salamov A."/>
            <person name="Shapiro H."/>
            <person name="Nishiyama T."/>
            <person name="Perroud P.-F."/>
            <person name="Lindquist E."/>
            <person name="Kamisugi Y."/>
            <person name="Tanahashi T."/>
            <person name="Sakakibara K."/>
            <person name="Fujita T."/>
            <person name="Oishi K."/>
            <person name="Shin-I T."/>
            <person name="Kuroki Y."/>
            <person name="Toyoda A."/>
            <person name="Suzuki Y."/>
            <person name="Hashimoto A."/>
            <person name="Yamaguchi K."/>
            <person name="Sugano A."/>
            <person name="Kohara Y."/>
            <person name="Fujiyama A."/>
            <person name="Anterola A."/>
            <person name="Aoki S."/>
            <person name="Ashton N."/>
            <person name="Barbazuk W.B."/>
            <person name="Barker E."/>
            <person name="Bennetzen J."/>
            <person name="Bezanilla M."/>
            <person name="Blankenship R."/>
            <person name="Cho S.H."/>
            <person name="Dutcher S."/>
            <person name="Estelle M."/>
            <person name="Fawcett J.A."/>
            <person name="Gundlach H."/>
            <person name="Hanada K."/>
            <person name="Heyl A."/>
            <person name="Hicks K.A."/>
            <person name="Hugh J."/>
            <person name="Lohr M."/>
            <person name="Mayer K."/>
            <person name="Melkozernov A."/>
            <person name="Murata T."/>
            <person name="Nelson D."/>
            <person name="Pils B."/>
            <person name="Prigge M."/>
            <person name="Reiss B."/>
            <person name="Renner T."/>
            <person name="Rombauts S."/>
            <person name="Rushton P."/>
            <person name="Sanderfoot A."/>
            <person name="Schween G."/>
            <person name="Shiu S.-H."/>
            <person name="Stueber K."/>
            <person name="Theodoulou F.L."/>
            <person name="Tu H."/>
            <person name="Van de Peer Y."/>
            <person name="Verrier P.J."/>
            <person name="Waters E."/>
            <person name="Wood A."/>
            <person name="Yang L."/>
            <person name="Cove D."/>
            <person name="Cuming A."/>
            <person name="Hasebe M."/>
            <person name="Lucas S."/>
            <person name="Mishler D.B."/>
            <person name="Reski R."/>
            <person name="Grigoriev I."/>
            <person name="Quatrano R.S."/>
            <person name="Boore J.L."/>
        </authorList>
    </citation>
    <scope>NUCLEOTIDE SEQUENCE [LARGE SCALE GENOMIC DNA]</scope>
    <source>
        <strain evidence="12 13">cv. Gransden 2004</strain>
    </source>
</reference>
<dbReference type="Gramene" id="Pp3c2_30400V3.1">
    <property type="protein sequence ID" value="Pp3c2_30400V3.1"/>
    <property type="gene ID" value="Pp3c2_30400"/>
</dbReference>
<comment type="similarity">
    <text evidence="2 9">Belongs to the cytochrome P450 family.</text>
</comment>
<dbReference type="PRINTS" id="PR00385">
    <property type="entry name" value="P450"/>
</dbReference>
<dbReference type="GO" id="GO:0004497">
    <property type="term" value="F:monooxygenase activity"/>
    <property type="evidence" value="ECO:0007669"/>
    <property type="project" value="UniProtKB-KW"/>
</dbReference>
<dbReference type="EnsemblPlants" id="Pp3c2_30400V3.1">
    <property type="protein sequence ID" value="Pp3c2_30400V3.1"/>
    <property type="gene ID" value="Pp3c2_30400"/>
</dbReference>
<dbReference type="Pfam" id="PF00067">
    <property type="entry name" value="p450"/>
    <property type="match status" value="1"/>
</dbReference>
<dbReference type="GO" id="GO:0020037">
    <property type="term" value="F:heme binding"/>
    <property type="evidence" value="ECO:0007669"/>
    <property type="project" value="InterPro"/>
</dbReference>
<dbReference type="GeneID" id="112278674"/>
<dbReference type="InterPro" id="IPR002401">
    <property type="entry name" value="Cyt_P450_E_grp-I"/>
</dbReference>
<dbReference type="PROSITE" id="PS00086">
    <property type="entry name" value="CYTOCHROME_P450"/>
    <property type="match status" value="1"/>
</dbReference>
<comment type="cofactor">
    <cofactor evidence="1 8">
        <name>heme</name>
        <dbReference type="ChEBI" id="CHEBI:30413"/>
    </cofactor>
</comment>
<organism evidence="11">
    <name type="scientific">Physcomitrium patens</name>
    <name type="common">Spreading-leaved earth moss</name>
    <name type="synonym">Physcomitrella patens</name>
    <dbReference type="NCBI Taxonomy" id="3218"/>
    <lineage>
        <taxon>Eukaryota</taxon>
        <taxon>Viridiplantae</taxon>
        <taxon>Streptophyta</taxon>
        <taxon>Embryophyta</taxon>
        <taxon>Bryophyta</taxon>
        <taxon>Bryophytina</taxon>
        <taxon>Bryopsida</taxon>
        <taxon>Funariidae</taxon>
        <taxon>Funariales</taxon>
        <taxon>Funariaceae</taxon>
        <taxon>Physcomitrium</taxon>
    </lineage>
</organism>
<keyword evidence="3 8" id="KW-0349">Heme</keyword>
<dbReference type="PANTHER" id="PTHR47944:SF16">
    <property type="entry name" value="CYTOCHROME P450 FAMILY 1 SUBFAMILY A POLYPEPTIDE 1"/>
    <property type="match status" value="1"/>
</dbReference>
<reference evidence="12" key="3">
    <citation type="submission" date="2020-12" db="UniProtKB">
        <authorList>
            <consortium name="EnsemblPlants"/>
        </authorList>
    </citation>
    <scope>IDENTIFICATION</scope>
</reference>
<feature type="binding site" description="axial binding residue" evidence="8">
    <location>
        <position position="460"/>
    </location>
    <ligand>
        <name>heme</name>
        <dbReference type="ChEBI" id="CHEBI:30413"/>
    </ligand>
    <ligandPart>
        <name>Fe</name>
        <dbReference type="ChEBI" id="CHEBI:18248"/>
    </ligandPart>
</feature>
<accession>A0A2K1L3M5</accession>
<name>A0A2K1L3M5_PHYPA</name>
<dbReference type="EnsemblPlants" id="Pp3c2_30400V3.2">
    <property type="protein sequence ID" value="Pp3c2_30400V3.2"/>
    <property type="gene ID" value="Pp3c2_30400"/>
</dbReference>
<dbReference type="Gramene" id="Pp3c2_30400V3.2">
    <property type="protein sequence ID" value="Pp3c2_30400V3.2"/>
    <property type="gene ID" value="Pp3c2_30400"/>
</dbReference>
<dbReference type="InterPro" id="IPR036396">
    <property type="entry name" value="Cyt_P450_sf"/>
</dbReference>
<feature type="transmembrane region" description="Helical" evidence="10">
    <location>
        <begin position="20"/>
        <end position="41"/>
    </location>
</feature>
<dbReference type="InterPro" id="IPR001128">
    <property type="entry name" value="Cyt_P450"/>
</dbReference>
<evidence type="ECO:0000313" key="11">
    <source>
        <dbReference type="EMBL" id="PNR60639.1"/>
    </source>
</evidence>
<dbReference type="GO" id="GO:0005506">
    <property type="term" value="F:iron ion binding"/>
    <property type="evidence" value="ECO:0007669"/>
    <property type="project" value="InterPro"/>
</dbReference>
<keyword evidence="7 9" id="KW-0503">Monooxygenase</keyword>
<evidence type="ECO:0000256" key="6">
    <source>
        <dbReference type="ARBA" id="ARBA00023004"/>
    </source>
</evidence>
<evidence type="ECO:0000256" key="4">
    <source>
        <dbReference type="ARBA" id="ARBA00022723"/>
    </source>
</evidence>
<dbReference type="SUPFAM" id="SSF48264">
    <property type="entry name" value="Cytochrome P450"/>
    <property type="match status" value="1"/>
</dbReference>
<evidence type="ECO:0000313" key="12">
    <source>
        <dbReference type="EnsemblPlants" id="Pp3c2_30400V3.1"/>
    </source>
</evidence>
<reference evidence="11 13" key="2">
    <citation type="journal article" date="2018" name="Plant J.">
        <title>The Physcomitrella patens chromosome-scale assembly reveals moss genome structure and evolution.</title>
        <authorList>
            <person name="Lang D."/>
            <person name="Ullrich K.K."/>
            <person name="Murat F."/>
            <person name="Fuchs J."/>
            <person name="Jenkins J."/>
            <person name="Haas F.B."/>
            <person name="Piednoel M."/>
            <person name="Gundlach H."/>
            <person name="Van Bel M."/>
            <person name="Meyberg R."/>
            <person name="Vives C."/>
            <person name="Morata J."/>
            <person name="Symeonidi A."/>
            <person name="Hiss M."/>
            <person name="Muchero W."/>
            <person name="Kamisugi Y."/>
            <person name="Saleh O."/>
            <person name="Blanc G."/>
            <person name="Decker E.L."/>
            <person name="van Gessel N."/>
            <person name="Grimwood J."/>
            <person name="Hayes R.D."/>
            <person name="Graham S.W."/>
            <person name="Gunter L.E."/>
            <person name="McDaniel S.F."/>
            <person name="Hoernstein S.N.W."/>
            <person name="Larsson A."/>
            <person name="Li F.W."/>
            <person name="Perroud P.F."/>
            <person name="Phillips J."/>
            <person name="Ranjan P."/>
            <person name="Rokshar D.S."/>
            <person name="Rothfels C.J."/>
            <person name="Schneider L."/>
            <person name="Shu S."/>
            <person name="Stevenson D.W."/>
            <person name="Thummler F."/>
            <person name="Tillich M."/>
            <person name="Villarreal Aguilar J.C."/>
            <person name="Widiez T."/>
            <person name="Wong G.K."/>
            <person name="Wymore A."/>
            <person name="Zhang Y."/>
            <person name="Zimmer A.D."/>
            <person name="Quatrano R.S."/>
            <person name="Mayer K.F.X."/>
            <person name="Goodstein D."/>
            <person name="Casacuberta J.M."/>
            <person name="Vandepoele K."/>
            <person name="Reski R."/>
            <person name="Cuming A.C."/>
            <person name="Tuskan G.A."/>
            <person name="Maumus F."/>
            <person name="Salse J."/>
            <person name="Schmutz J."/>
            <person name="Rensing S.A."/>
        </authorList>
    </citation>
    <scope>NUCLEOTIDE SEQUENCE [LARGE SCALE GENOMIC DNA]</scope>
    <source>
        <strain evidence="12 13">cv. Gransden 2004</strain>
    </source>
</reference>
<evidence type="ECO:0000313" key="13">
    <source>
        <dbReference type="Proteomes" id="UP000006727"/>
    </source>
</evidence>
<keyword evidence="13" id="KW-1185">Reference proteome</keyword>
<evidence type="ECO:0000256" key="10">
    <source>
        <dbReference type="SAM" id="Phobius"/>
    </source>
</evidence>
<dbReference type="CDD" id="cd20618">
    <property type="entry name" value="CYP71_clan"/>
    <property type="match status" value="1"/>
</dbReference>
<dbReference type="RefSeq" id="XP_024368058.1">
    <property type="nucleotide sequence ID" value="XM_024512290.2"/>
</dbReference>
<proteinExistence type="inferred from homology"/>
<keyword evidence="10" id="KW-0812">Transmembrane</keyword>
<dbReference type="PANTHER" id="PTHR47944">
    <property type="entry name" value="CYTOCHROME P450 98A9"/>
    <property type="match status" value="1"/>
</dbReference>
<dbReference type="KEGG" id="ppp:112278674"/>
<dbReference type="Proteomes" id="UP000006727">
    <property type="component" value="Chromosome 2"/>
</dbReference>
<keyword evidence="4 8" id="KW-0479">Metal-binding</keyword>